<dbReference type="AlphaFoldDB" id="A0A8B9JDN0"/>
<feature type="transmembrane region" description="Helical" evidence="15">
    <location>
        <begin position="473"/>
        <end position="495"/>
    </location>
</feature>
<comment type="pathway">
    <text evidence="2">Glycolipid biosynthesis; glycosylphosphatidylinositol-anchor biosynthesis.</text>
</comment>
<keyword evidence="4 15" id="KW-0812">Transmembrane</keyword>
<comment type="subunit">
    <text evidence="12">Heteropentamer. Part of the GPI-anchor transamidase complex, consisting of PIGK, PIGT, PIGS, PIGU and GAA1. Interacts with PIGK.</text>
</comment>
<evidence type="ECO:0000256" key="6">
    <source>
        <dbReference type="ARBA" id="ARBA00022989"/>
    </source>
</evidence>
<keyword evidence="5" id="KW-0256">Endoplasmic reticulum</keyword>
<dbReference type="GO" id="GO:0042765">
    <property type="term" value="C:GPI-anchor transamidase complex"/>
    <property type="evidence" value="ECO:0007669"/>
    <property type="project" value="InterPro"/>
</dbReference>
<keyword evidence="6 15" id="KW-1133">Transmembrane helix</keyword>
<dbReference type="PANTHER" id="PTHR13304">
    <property type="entry name" value="GLYCOSYLPHOSPHATIDYLINOSITOL ANCHOR ATTACHMENT 1 PROTEIN"/>
    <property type="match status" value="1"/>
</dbReference>
<evidence type="ECO:0000256" key="9">
    <source>
        <dbReference type="ARBA" id="ARBA00023180"/>
    </source>
</evidence>
<organism evidence="16 17">
    <name type="scientific">Astyanax mexicanus</name>
    <name type="common">Blind cave fish</name>
    <name type="synonym">Astyanax fasciatus mexicanus</name>
    <dbReference type="NCBI Taxonomy" id="7994"/>
    <lineage>
        <taxon>Eukaryota</taxon>
        <taxon>Metazoa</taxon>
        <taxon>Chordata</taxon>
        <taxon>Craniata</taxon>
        <taxon>Vertebrata</taxon>
        <taxon>Euteleostomi</taxon>
        <taxon>Actinopterygii</taxon>
        <taxon>Neopterygii</taxon>
        <taxon>Teleostei</taxon>
        <taxon>Ostariophysi</taxon>
        <taxon>Characiformes</taxon>
        <taxon>Characoidei</taxon>
        <taxon>Acestrorhamphidae</taxon>
        <taxon>Acestrorhamphinae</taxon>
        <taxon>Astyanax</taxon>
    </lineage>
</organism>
<evidence type="ECO:0000256" key="2">
    <source>
        <dbReference type="ARBA" id="ARBA00004687"/>
    </source>
</evidence>
<keyword evidence="3" id="KW-0337">GPI-anchor biosynthesis</keyword>
<evidence type="ECO:0000256" key="10">
    <source>
        <dbReference type="ARBA" id="ARBA00083563"/>
    </source>
</evidence>
<dbReference type="Proteomes" id="UP000694621">
    <property type="component" value="Unplaced"/>
</dbReference>
<proteinExistence type="predicted"/>
<dbReference type="GO" id="GO:0016255">
    <property type="term" value="P:attachment of GPI anchor to protein"/>
    <property type="evidence" value="ECO:0007669"/>
    <property type="project" value="TreeGrafter"/>
</dbReference>
<feature type="transmembrane region" description="Helical" evidence="15">
    <location>
        <begin position="433"/>
        <end position="466"/>
    </location>
</feature>
<keyword evidence="7 15" id="KW-0472">Membrane</keyword>
<reference evidence="16" key="1">
    <citation type="submission" date="2025-08" db="UniProtKB">
        <authorList>
            <consortium name="Ensembl"/>
        </authorList>
    </citation>
    <scope>IDENTIFICATION</scope>
</reference>
<evidence type="ECO:0000256" key="8">
    <source>
        <dbReference type="ARBA" id="ARBA00023157"/>
    </source>
</evidence>
<dbReference type="GO" id="GO:0006506">
    <property type="term" value="P:GPI anchor biosynthetic process"/>
    <property type="evidence" value="ECO:0007669"/>
    <property type="project" value="UniProtKB-KW"/>
</dbReference>
<dbReference type="Pfam" id="PF04114">
    <property type="entry name" value="Gaa1"/>
    <property type="match status" value="2"/>
</dbReference>
<dbReference type="SUPFAM" id="SSF53187">
    <property type="entry name" value="Zn-dependent exopeptidases"/>
    <property type="match status" value="1"/>
</dbReference>
<sequence length="552" mass="61917">MGLLSDPNRRKALTTLLTRLNTPICVVCYLAGIAWFMGLAFEPFTLRTYMSENAMGSTMVEERFPAGERALATGREFAGHKRKAGGMPVDWLVKTMQDRGLEVFTQSFSRTLPFPDENKERYMVRGINVYGILRAPRAPRTEALVLSAPCSPDNSNNQAVGLLLGLAQYFRNQIYWAKDIIFLVNEHDLIGMQAWLEGYHHTNISGMDYTPLQGRAGSIQAALSLELSSDVITSLDLILEGLNGQLPNLDLANLFHAFCQKIGVMCTIQGKLQRSDWDTAEGYTHAVQTMMLMVLKQASGRPWGDHGLFLRYHIEAATVRGVNSFRQYKTDTTTVGRLLEGMFRKLNNLLERLHQSYFFYLMPSLSRFVSIGYYMPAFGLLATILLLRVSLHCLNPDMYKSWMLQFKVICCSPLRFISGEGTEQGWRVLKLVALLYLAVLLGCTALINFSLGFILAITLVPVAACVTPHLPKAVSALAMVLLSPGCTILYCVFIFQELQEAPVSLSEGWMLFLSVISQGILDHSLFGSLVYPLLALLVYPCWLLLWNILFWK</sequence>
<evidence type="ECO:0000256" key="7">
    <source>
        <dbReference type="ARBA" id="ARBA00023136"/>
    </source>
</evidence>
<dbReference type="FunFam" id="3.40.630.10:FF:000047">
    <property type="entry name" value="Glycosylphosphatidylinositol anchor attachment 1 protein"/>
    <property type="match status" value="1"/>
</dbReference>
<dbReference type="InterPro" id="IPR007246">
    <property type="entry name" value="Gaa1"/>
</dbReference>
<dbReference type="PANTHER" id="PTHR13304:SF0">
    <property type="entry name" value="GLYCOSYLPHOSPHATIDYLINOSITOL ANCHOR ATTACHMENT 1 PROTEIN"/>
    <property type="match status" value="1"/>
</dbReference>
<evidence type="ECO:0000256" key="11">
    <source>
        <dbReference type="ARBA" id="ARBA00093336"/>
    </source>
</evidence>
<keyword evidence="8" id="KW-1015">Disulfide bond</keyword>
<evidence type="ECO:0000256" key="13">
    <source>
        <dbReference type="ARBA" id="ARBA00093619"/>
    </source>
</evidence>
<evidence type="ECO:0000256" key="1">
    <source>
        <dbReference type="ARBA" id="ARBA00004477"/>
    </source>
</evidence>
<evidence type="ECO:0000256" key="4">
    <source>
        <dbReference type="ARBA" id="ARBA00022692"/>
    </source>
</evidence>
<evidence type="ECO:0000256" key="14">
    <source>
        <dbReference type="ARBA" id="ARBA00093661"/>
    </source>
</evidence>
<dbReference type="Gene3D" id="3.40.630.10">
    <property type="entry name" value="Zn peptidases"/>
    <property type="match status" value="1"/>
</dbReference>
<feature type="transmembrane region" description="Helical" evidence="15">
    <location>
        <begin position="20"/>
        <end position="41"/>
    </location>
</feature>
<evidence type="ECO:0000256" key="3">
    <source>
        <dbReference type="ARBA" id="ARBA00022502"/>
    </source>
</evidence>
<keyword evidence="9" id="KW-0325">Glycoprotein</keyword>
<dbReference type="PIRSF" id="PIRSF036762">
    <property type="entry name" value="GAA1"/>
    <property type="match status" value="1"/>
</dbReference>
<protein>
    <recommendedName>
        <fullName evidence="13">GPI-anchor transamidase component GPAA1</fullName>
    </recommendedName>
    <alternativeName>
        <fullName evidence="10">GAA1 protein homolog</fullName>
    </alternativeName>
    <alternativeName>
        <fullName evidence="14">Glycosylphosphatidylinositol anchor attachment 1 protein</fullName>
    </alternativeName>
</protein>
<evidence type="ECO:0000256" key="12">
    <source>
        <dbReference type="ARBA" id="ARBA00093557"/>
    </source>
</evidence>
<feature type="transmembrane region" description="Helical" evidence="15">
    <location>
        <begin position="529"/>
        <end position="551"/>
    </location>
</feature>
<comment type="subcellular location">
    <subcellularLocation>
        <location evidence="1">Endoplasmic reticulum membrane</location>
        <topology evidence="1">Multi-pass membrane protein</topology>
    </subcellularLocation>
</comment>
<evidence type="ECO:0000313" key="17">
    <source>
        <dbReference type="Proteomes" id="UP000694621"/>
    </source>
</evidence>
<comment type="function">
    <text evidence="11">Component of the glycosylphosphatidylinositol-anchor (GPI-anchor) transamidase (GPI-T) complex that catalyzes the formation of the linkage between a proprotein and a GPI-anchor and participates in GPI anchored protein biosynthesis. Binds GPI-anchor.</text>
</comment>
<feature type="transmembrane region" description="Helical" evidence="15">
    <location>
        <begin position="371"/>
        <end position="391"/>
    </location>
</feature>
<name>A0A8B9JDN0_ASTMX</name>
<dbReference type="Ensembl" id="ENSAMXT00005022112.1">
    <property type="protein sequence ID" value="ENSAMXP00005020008.1"/>
    <property type="gene ID" value="ENSAMXG00005010246.1"/>
</dbReference>
<evidence type="ECO:0000313" key="16">
    <source>
        <dbReference type="Ensembl" id="ENSAMXP00005020008.1"/>
    </source>
</evidence>
<accession>A0A8B9JDN0</accession>
<evidence type="ECO:0000256" key="15">
    <source>
        <dbReference type="SAM" id="Phobius"/>
    </source>
</evidence>
<evidence type="ECO:0000256" key="5">
    <source>
        <dbReference type="ARBA" id="ARBA00022824"/>
    </source>
</evidence>